<dbReference type="Proteomes" id="UP000014073">
    <property type="component" value="Unassembled WGS sequence"/>
</dbReference>
<evidence type="ECO:0000313" key="4">
    <source>
        <dbReference type="Proteomes" id="UP000014073"/>
    </source>
</evidence>
<feature type="chain" id="PRO_5004496793" description="Carbohydrate-selective porin, OprB family" evidence="2">
    <location>
        <begin position="23"/>
        <end position="374"/>
    </location>
</feature>
<evidence type="ECO:0000256" key="1">
    <source>
        <dbReference type="ARBA" id="ARBA00008769"/>
    </source>
</evidence>
<name>S0F6Q3_9BACT</name>
<evidence type="ECO:0000313" key="3">
    <source>
        <dbReference type="EMBL" id="EEF75337.1"/>
    </source>
</evidence>
<dbReference type="eggNOG" id="ENOG503328V">
    <property type="taxonomic scope" value="Bacteria"/>
</dbReference>
<reference evidence="3 4" key="1">
    <citation type="submission" date="2008-12" db="EMBL/GenBank/DDBJ databases">
        <authorList>
            <person name="Fulton L."/>
            <person name="Clifton S."/>
            <person name="Fulton B."/>
            <person name="Xu J."/>
            <person name="Minx P."/>
            <person name="Pepin K.H."/>
            <person name="Johnson M."/>
            <person name="Bhonagiri V."/>
            <person name="Nash W.E."/>
            <person name="Mardis E.R."/>
            <person name="Wilson R.K."/>
        </authorList>
    </citation>
    <scope>NUCLEOTIDE SEQUENCE [LARGE SCALE GENOMIC DNA]</scope>
    <source>
        <strain evidence="3 4">DSM 18228</strain>
    </source>
</reference>
<gene>
    <name evidence="3" type="ORF">BACCOPRO_00822</name>
</gene>
<dbReference type="GeneID" id="78405115"/>
<accession>S0F6Q3</accession>
<protein>
    <recommendedName>
        <fullName evidence="5">Carbohydrate-selective porin, OprB family</fullName>
    </recommendedName>
</protein>
<keyword evidence="2" id="KW-0732">Signal</keyword>
<evidence type="ECO:0008006" key="5">
    <source>
        <dbReference type="Google" id="ProtNLM"/>
    </source>
</evidence>
<comment type="similarity">
    <text evidence="1">Belongs to the OprB family.</text>
</comment>
<keyword evidence="4" id="KW-1185">Reference proteome</keyword>
<feature type="signal peptide" evidence="2">
    <location>
        <begin position="1"/>
        <end position="22"/>
    </location>
</feature>
<evidence type="ECO:0000256" key="2">
    <source>
        <dbReference type="SAM" id="SignalP"/>
    </source>
</evidence>
<dbReference type="AlphaFoldDB" id="S0F6Q3"/>
<dbReference type="Gene3D" id="2.40.160.180">
    <property type="entry name" value="Carbohydrate-selective porin OprB"/>
    <property type="match status" value="1"/>
</dbReference>
<proteinExistence type="inferred from homology"/>
<organism evidence="3 4">
    <name type="scientific">Phocaeicola coprophilus DSM 18228 = JCM 13818</name>
    <dbReference type="NCBI Taxonomy" id="547042"/>
    <lineage>
        <taxon>Bacteria</taxon>
        <taxon>Pseudomonadati</taxon>
        <taxon>Bacteroidota</taxon>
        <taxon>Bacteroidia</taxon>
        <taxon>Bacteroidales</taxon>
        <taxon>Bacteroidaceae</taxon>
        <taxon>Phocaeicola</taxon>
    </lineage>
</organism>
<dbReference type="HOGENOM" id="CLU_766527_0_0_10"/>
<comment type="caution">
    <text evidence="3">The sequence shown here is derived from an EMBL/GenBank/DDBJ whole genome shotgun (WGS) entry which is preliminary data.</text>
</comment>
<dbReference type="RefSeq" id="WP_008141020.1">
    <property type="nucleotide sequence ID" value="NZ_EQ973632.1"/>
</dbReference>
<sequence>MKLTKWILTGVVAAGSCHNLMAGNFGAEYTTEWQTDFRQGVNWVNLLHLSYSSPTFLGMQLNAASVSIAQTREEAFMHDLQTFSNIEEENLPFALSMLGIGRETEKYSVFFGIRNVNEDYFTSPCTSLFTNSSCGIFPTLSAETPLANYPVASVGFDGKIRWNRWQFQLSVYNGTGNKQLTGKENVFRFCPKSDGILGMTSLNYEYNGSNYFMGFALRSGMLEHHENGNQRPETETAEKECARIIWAYAEQRLSSHCSLLLQYSLRTGTPTGCRRYAGAGIVVQCGKTQGGIVLNWADFVNEKEWAAELTWKIPCLKRGYLQPALHLIRNDVSKGLTGLIRFGYRIVSPLDRLPATTAHSLRIDRSMQKNRPHD</sequence>
<dbReference type="STRING" id="547042.BACCOPRO_00822"/>
<dbReference type="EMBL" id="ACBW01000057">
    <property type="protein sequence ID" value="EEF75337.1"/>
    <property type="molecule type" value="Genomic_DNA"/>
</dbReference>
<dbReference type="InterPro" id="IPR038673">
    <property type="entry name" value="OprB_sf"/>
</dbReference>
<dbReference type="PROSITE" id="PS51257">
    <property type="entry name" value="PROKAR_LIPOPROTEIN"/>
    <property type="match status" value="1"/>
</dbReference>